<dbReference type="GO" id="GO:0005739">
    <property type="term" value="C:mitochondrion"/>
    <property type="evidence" value="ECO:0007669"/>
    <property type="project" value="TreeGrafter"/>
</dbReference>
<accession>A0AAP0X5R1</accession>
<evidence type="ECO:0000313" key="1">
    <source>
        <dbReference type="EMBL" id="KAK9292136.1"/>
    </source>
</evidence>
<organism evidence="1 2">
    <name type="scientific">Liquidambar formosana</name>
    <name type="common">Formosan gum</name>
    <dbReference type="NCBI Taxonomy" id="63359"/>
    <lineage>
        <taxon>Eukaryota</taxon>
        <taxon>Viridiplantae</taxon>
        <taxon>Streptophyta</taxon>
        <taxon>Embryophyta</taxon>
        <taxon>Tracheophyta</taxon>
        <taxon>Spermatophyta</taxon>
        <taxon>Magnoliopsida</taxon>
        <taxon>eudicotyledons</taxon>
        <taxon>Gunneridae</taxon>
        <taxon>Pentapetalae</taxon>
        <taxon>Saxifragales</taxon>
        <taxon>Altingiaceae</taxon>
        <taxon>Liquidambar</taxon>
    </lineage>
</organism>
<protein>
    <submittedName>
        <fullName evidence="1">Uncharacterized protein</fullName>
    </submittedName>
</protein>
<dbReference type="Proteomes" id="UP001415857">
    <property type="component" value="Unassembled WGS sequence"/>
</dbReference>
<evidence type="ECO:0000313" key="2">
    <source>
        <dbReference type="Proteomes" id="UP001415857"/>
    </source>
</evidence>
<dbReference type="GO" id="GO:0006315">
    <property type="term" value="P:homing of group II introns"/>
    <property type="evidence" value="ECO:0007669"/>
    <property type="project" value="TreeGrafter"/>
</dbReference>
<proteinExistence type="predicted"/>
<dbReference type="AlphaFoldDB" id="A0AAP0X5R1"/>
<dbReference type="PANTHER" id="PTHR33642:SF3">
    <property type="entry name" value="NUCLEAR INTRON MATURASE 4, MITOCHONDRIAL"/>
    <property type="match status" value="1"/>
</dbReference>
<dbReference type="PANTHER" id="PTHR33642">
    <property type="entry name" value="COX1/OXI3 INTRON 1 PROTEIN-RELATED"/>
    <property type="match status" value="1"/>
</dbReference>
<dbReference type="EMBL" id="JBBPBK010000001">
    <property type="protein sequence ID" value="KAK9292136.1"/>
    <property type="molecule type" value="Genomic_DNA"/>
</dbReference>
<reference evidence="1 2" key="1">
    <citation type="journal article" date="2024" name="Plant J.">
        <title>Genome sequences and population genomics reveal climatic adaptation and genomic divergence between two closely related sweetgum species.</title>
        <authorList>
            <person name="Xu W.Q."/>
            <person name="Ren C.Q."/>
            <person name="Zhang X.Y."/>
            <person name="Comes H.P."/>
            <person name="Liu X.H."/>
            <person name="Li Y.G."/>
            <person name="Kettle C.J."/>
            <person name="Jalonen R."/>
            <person name="Gaisberger H."/>
            <person name="Ma Y.Z."/>
            <person name="Qiu Y.X."/>
        </authorList>
    </citation>
    <scope>NUCLEOTIDE SEQUENCE [LARGE SCALE GENOMIC DNA]</scope>
    <source>
        <strain evidence="1">Hangzhou</strain>
    </source>
</reference>
<dbReference type="GO" id="GO:0090615">
    <property type="term" value="P:mitochondrial mRNA processing"/>
    <property type="evidence" value="ECO:0007669"/>
    <property type="project" value="TreeGrafter"/>
</dbReference>
<name>A0AAP0X5R1_LIQFO</name>
<comment type="caution">
    <text evidence="1">The sequence shown here is derived from an EMBL/GenBank/DDBJ whole genome shotgun (WGS) entry which is preliminary data.</text>
</comment>
<gene>
    <name evidence="1" type="ORF">L1049_020095</name>
</gene>
<keyword evidence="2" id="KW-1185">Reference proteome</keyword>
<dbReference type="GO" id="GO:0003964">
    <property type="term" value="F:RNA-directed DNA polymerase activity"/>
    <property type="evidence" value="ECO:0007669"/>
    <property type="project" value="TreeGrafter"/>
</dbReference>
<sequence length="157" mass="17986">MSMRYEAFNPNFHIDQAESRSKLRSWFRRQVDGNNFNCKDETVALGFKSEIQNFLQKSLHLDVDNQTEILPSSGPHGIRFLGTLVKRNVIESPAVRAVHKLKEKVKLFTLQRQEAWDAGTVRIGKKWLAHGLKKVKESEIKHMADSSSVLSQISCFC</sequence>